<keyword evidence="2" id="KW-1185">Reference proteome</keyword>
<dbReference type="EMBL" id="JAQQDW010000015">
    <property type="protein sequence ID" value="MFM0103861.1"/>
    <property type="molecule type" value="Genomic_DNA"/>
</dbReference>
<comment type="caution">
    <text evidence="1">The sequence shown here is derived from an EMBL/GenBank/DDBJ whole genome shotgun (WGS) entry which is preliminary data.</text>
</comment>
<protein>
    <submittedName>
        <fullName evidence="1">Type III secretion system outer membrane ring subunit SctC</fullName>
    </submittedName>
</protein>
<evidence type="ECO:0000313" key="1">
    <source>
        <dbReference type="EMBL" id="MFM0103861.1"/>
    </source>
</evidence>
<organism evidence="1 2">
    <name type="scientific">Paraburkholderia rhynchosiae</name>
    <dbReference type="NCBI Taxonomy" id="487049"/>
    <lineage>
        <taxon>Bacteria</taxon>
        <taxon>Pseudomonadati</taxon>
        <taxon>Pseudomonadota</taxon>
        <taxon>Betaproteobacteria</taxon>
        <taxon>Burkholderiales</taxon>
        <taxon>Burkholderiaceae</taxon>
        <taxon>Paraburkholderia</taxon>
    </lineage>
</organism>
<name>A0ACC7NCA8_9BURK</name>
<proteinExistence type="predicted"/>
<accession>A0ACC7NCA8</accession>
<gene>
    <name evidence="1" type="primary">sctC</name>
    <name evidence="1" type="ORF">PQR01_10350</name>
</gene>
<sequence>MTLMHKSHDKVSSRQIQCPFGKIHMFMTRRSERSRNEKIGVGRYRAAVGIRGALVAGIVLHASLGNAVQPVWRGNPMHYFARDTPLPELLREVVSAGGLQMKISPGVKESVNGGFNEPPERVFARLIEAYGLAWYFDGHVIHVSRTSDIRSRTIPFAPLTRGDVASLLSNLGLDDSHLPVRYSDTTAGVSGPSEYVDAVADAVAQAQEQTVVSPAVSEMAIRVFPLHYAQAQDITYTTGNQQQIVPGVASLLRKLMADVPASVPSPETPVTVRSRRREASGGPPPLPSLRGLGLADTAAEIDTSLPDPAVIHAIAAPMRRNIMADARTNSVVIYDVPSMMPNYERTIAMLDKPQDLVEITAAVIDVSTDAASELGIRLASGARGGWGAASAITGALSSEQNAPNVPILPGVNLATMIGSPTTYLFAKIRALEESGKARILSRPQVLTLNNTEAVLSSRNSVYVRVAGNQDVDLYNVDTGLTLKVTPTVESVQGDAKNILLSVQIEDGAFDSSASVDGIPKVSHNSIVTQAVIVDGESLLVGGYEYERNTNSTSRVPVLSDLPFVGHLFSDKQEQTQRLERLILITPRIKSMTNQAVRPAVGREPLPSSLQQPIGQVGVGDATPHTPLMHPAGYTPGWTDSPPPLPSGSLPGSSTTKGRIR</sequence>
<evidence type="ECO:0000313" key="2">
    <source>
        <dbReference type="Proteomes" id="UP001629235"/>
    </source>
</evidence>
<dbReference type="Proteomes" id="UP001629235">
    <property type="component" value="Unassembled WGS sequence"/>
</dbReference>
<reference evidence="1 2" key="1">
    <citation type="journal article" date="2024" name="Chem. Sci.">
        <title>Discovery of megapolipeptins by genome mining of a Burkholderiales bacteria collection.</title>
        <authorList>
            <person name="Paulo B.S."/>
            <person name="Recchia M.J.J."/>
            <person name="Lee S."/>
            <person name="Fergusson C.H."/>
            <person name="Romanowski S.B."/>
            <person name="Hernandez A."/>
            <person name="Krull N."/>
            <person name="Liu D.Y."/>
            <person name="Cavanagh H."/>
            <person name="Bos A."/>
            <person name="Gray C.A."/>
            <person name="Murphy B.T."/>
            <person name="Linington R.G."/>
            <person name="Eustaquio A.S."/>
        </authorList>
    </citation>
    <scope>NUCLEOTIDE SEQUENCE [LARGE SCALE GENOMIC DNA]</scope>
    <source>
        <strain evidence="1 2">RL18-126-BIB-B</strain>
    </source>
</reference>